<dbReference type="EMBL" id="JAGPNK010000033">
    <property type="protein sequence ID" value="KAH7303463.1"/>
    <property type="molecule type" value="Genomic_DNA"/>
</dbReference>
<feature type="compositionally biased region" description="Polar residues" evidence="1">
    <location>
        <begin position="263"/>
        <end position="282"/>
    </location>
</feature>
<accession>A0A8K0SH45</accession>
<comment type="caution">
    <text evidence="2">The sequence shown here is derived from an EMBL/GenBank/DDBJ whole genome shotgun (WGS) entry which is preliminary data.</text>
</comment>
<protein>
    <submittedName>
        <fullName evidence="2">Uncharacterized protein</fullName>
    </submittedName>
</protein>
<evidence type="ECO:0000313" key="2">
    <source>
        <dbReference type="EMBL" id="KAH7303463.1"/>
    </source>
</evidence>
<feature type="compositionally biased region" description="Low complexity" evidence="1">
    <location>
        <begin position="343"/>
        <end position="356"/>
    </location>
</feature>
<keyword evidence="3" id="KW-1185">Reference proteome</keyword>
<name>A0A8K0SH45_9HYPO</name>
<dbReference type="AlphaFoldDB" id="A0A8K0SH45"/>
<dbReference type="Proteomes" id="UP000813444">
    <property type="component" value="Unassembled WGS sequence"/>
</dbReference>
<feature type="region of interest" description="Disordered" evidence="1">
    <location>
        <begin position="237"/>
        <end position="367"/>
    </location>
</feature>
<sequence>MPVSSLSQLTFINLGPLTSTYAAPSACLAETTRIGLAPTQAPAVPTWFESCELPTYGDCLPYGEERDRDWASRDSNHGVDEAVYYHSPGLDCPASWTTAGVAVKSADGASSVTGIFDPTITGTLPVINPTPNILLEALQEGETAVLCCPSGFTANTAIGCHKTVAREDYTADTVCRTSAFAFSFVDVTFTYGDQVQTTGLLVSDVGTRNPSTTTTAAPRGDLVWVAGTYVPGVTLIRGGGGSEAQPTETASSSSSSEPVFITSPPTETSRASTQGPAPTTSRRNADDDTDAPETSDPTTIISITRPPTVSHSSGGAAPTAPPSDGDAPSNDDSENGGSEGDSEGSPTGPDSPAGSPDAPPNSAPGLSRAMVGTWAVALLSGLMVLAL</sequence>
<feature type="compositionally biased region" description="Low complexity" evidence="1">
    <location>
        <begin position="294"/>
        <end position="310"/>
    </location>
</feature>
<evidence type="ECO:0000313" key="3">
    <source>
        <dbReference type="Proteomes" id="UP000813444"/>
    </source>
</evidence>
<evidence type="ECO:0000256" key="1">
    <source>
        <dbReference type="SAM" id="MobiDB-lite"/>
    </source>
</evidence>
<gene>
    <name evidence="2" type="ORF">B0I35DRAFT_485156</name>
</gene>
<dbReference type="OrthoDB" id="5429716at2759"/>
<proteinExistence type="predicted"/>
<organism evidence="2 3">
    <name type="scientific">Stachybotrys elegans</name>
    <dbReference type="NCBI Taxonomy" id="80388"/>
    <lineage>
        <taxon>Eukaryota</taxon>
        <taxon>Fungi</taxon>
        <taxon>Dikarya</taxon>
        <taxon>Ascomycota</taxon>
        <taxon>Pezizomycotina</taxon>
        <taxon>Sordariomycetes</taxon>
        <taxon>Hypocreomycetidae</taxon>
        <taxon>Hypocreales</taxon>
        <taxon>Stachybotryaceae</taxon>
        <taxon>Stachybotrys</taxon>
    </lineage>
</organism>
<reference evidence="2" key="1">
    <citation type="journal article" date="2021" name="Nat. Commun.">
        <title>Genetic determinants of endophytism in the Arabidopsis root mycobiome.</title>
        <authorList>
            <person name="Mesny F."/>
            <person name="Miyauchi S."/>
            <person name="Thiergart T."/>
            <person name="Pickel B."/>
            <person name="Atanasova L."/>
            <person name="Karlsson M."/>
            <person name="Huettel B."/>
            <person name="Barry K.W."/>
            <person name="Haridas S."/>
            <person name="Chen C."/>
            <person name="Bauer D."/>
            <person name="Andreopoulos W."/>
            <person name="Pangilinan J."/>
            <person name="LaButti K."/>
            <person name="Riley R."/>
            <person name="Lipzen A."/>
            <person name="Clum A."/>
            <person name="Drula E."/>
            <person name="Henrissat B."/>
            <person name="Kohler A."/>
            <person name="Grigoriev I.V."/>
            <person name="Martin F.M."/>
            <person name="Hacquard S."/>
        </authorList>
    </citation>
    <scope>NUCLEOTIDE SEQUENCE</scope>
    <source>
        <strain evidence="2">MPI-CAGE-CH-0235</strain>
    </source>
</reference>